<proteinExistence type="predicted"/>
<protein>
    <recommendedName>
        <fullName evidence="3">DNA-binding protein</fullName>
    </recommendedName>
</protein>
<accession>A0A6I0IFG8</accession>
<reference evidence="1 2" key="1">
    <citation type="journal article" date="2019" name="Nat. Med.">
        <title>A library of human gut bacterial isolates paired with longitudinal multiomics data enables mechanistic microbiome research.</title>
        <authorList>
            <person name="Poyet M."/>
            <person name="Groussin M."/>
            <person name="Gibbons S.M."/>
            <person name="Avila-Pacheco J."/>
            <person name="Jiang X."/>
            <person name="Kearney S.M."/>
            <person name="Perrotta A.R."/>
            <person name="Berdy B."/>
            <person name="Zhao S."/>
            <person name="Lieberman T.D."/>
            <person name="Swanson P.K."/>
            <person name="Smith M."/>
            <person name="Roesemann S."/>
            <person name="Alexander J.E."/>
            <person name="Rich S.A."/>
            <person name="Livny J."/>
            <person name="Vlamakis H."/>
            <person name="Clish C."/>
            <person name="Bullock K."/>
            <person name="Deik A."/>
            <person name="Scott J."/>
            <person name="Pierce K.A."/>
            <person name="Xavier R.J."/>
            <person name="Alm E.J."/>
        </authorList>
    </citation>
    <scope>NUCLEOTIDE SEQUENCE [LARGE SCALE GENOMIC DNA]</scope>
    <source>
        <strain evidence="1 2">BIOML-A5</strain>
    </source>
</reference>
<dbReference type="EMBL" id="WCWW01000002">
    <property type="protein sequence ID" value="KAB3860243.1"/>
    <property type="molecule type" value="Genomic_DNA"/>
</dbReference>
<evidence type="ECO:0008006" key="3">
    <source>
        <dbReference type="Google" id="ProtNLM"/>
    </source>
</evidence>
<name>A0A6I0IFG8_PHOVU</name>
<dbReference type="Proteomes" id="UP000441522">
    <property type="component" value="Unassembled WGS sequence"/>
</dbReference>
<evidence type="ECO:0000313" key="2">
    <source>
        <dbReference type="Proteomes" id="UP000441522"/>
    </source>
</evidence>
<evidence type="ECO:0000313" key="1">
    <source>
        <dbReference type="EMBL" id="KAB3860243.1"/>
    </source>
</evidence>
<organism evidence="1 2">
    <name type="scientific">Phocaeicola vulgatus</name>
    <name type="common">Bacteroides vulgatus</name>
    <dbReference type="NCBI Taxonomy" id="821"/>
    <lineage>
        <taxon>Bacteria</taxon>
        <taxon>Pseudomonadati</taxon>
        <taxon>Bacteroidota</taxon>
        <taxon>Bacteroidia</taxon>
        <taxon>Bacteroidales</taxon>
        <taxon>Bacteroidaceae</taxon>
        <taxon>Phocaeicola</taxon>
    </lineage>
</organism>
<comment type="caution">
    <text evidence="1">The sequence shown here is derived from an EMBL/GenBank/DDBJ whole genome shotgun (WGS) entry which is preliminary data.</text>
</comment>
<sequence length="69" mass="7760">MIDEDVLKIVLNDKTFGQREAADIVGGRSRLFRLVGSGAIRAEKKPANRQNGRWYCNAYDVVKYASLKS</sequence>
<dbReference type="RefSeq" id="WP_118439918.1">
    <property type="nucleotide sequence ID" value="NZ_JANUKW010000004.1"/>
</dbReference>
<dbReference type="AlphaFoldDB" id="A0A6I0IFG8"/>
<gene>
    <name evidence="1" type="ORF">GAS29_01220</name>
</gene>